<keyword evidence="7 8" id="KW-0456">Lyase</keyword>
<keyword evidence="4 8" id="KW-0479">Metal-binding</keyword>
<dbReference type="InterPro" id="IPR011050">
    <property type="entry name" value="Pectin_lyase_fold/virulence"/>
</dbReference>
<dbReference type="InterPro" id="IPR012334">
    <property type="entry name" value="Pectin_lyas_fold"/>
</dbReference>
<dbReference type="InterPro" id="IPR002022">
    <property type="entry name" value="Pec_lyase"/>
</dbReference>
<evidence type="ECO:0000256" key="1">
    <source>
        <dbReference type="ARBA" id="ARBA00000695"/>
    </source>
</evidence>
<evidence type="ECO:0000313" key="10">
    <source>
        <dbReference type="EMBL" id="KAK1257203.1"/>
    </source>
</evidence>
<evidence type="ECO:0000256" key="7">
    <source>
        <dbReference type="ARBA" id="ARBA00023239"/>
    </source>
</evidence>
<reference evidence="10" key="1">
    <citation type="journal article" date="2023" name="Nat. Commun.">
        <title>Diploid and tetraploid genomes of Acorus and the evolution of monocots.</title>
        <authorList>
            <person name="Ma L."/>
            <person name="Liu K.W."/>
            <person name="Li Z."/>
            <person name="Hsiao Y.Y."/>
            <person name="Qi Y."/>
            <person name="Fu T."/>
            <person name="Tang G.D."/>
            <person name="Zhang D."/>
            <person name="Sun W.H."/>
            <person name="Liu D.K."/>
            <person name="Li Y."/>
            <person name="Chen G.Z."/>
            <person name="Liu X.D."/>
            <person name="Liao X.Y."/>
            <person name="Jiang Y.T."/>
            <person name="Yu X."/>
            <person name="Hao Y."/>
            <person name="Huang J."/>
            <person name="Zhao X.W."/>
            <person name="Ke S."/>
            <person name="Chen Y.Y."/>
            <person name="Wu W.L."/>
            <person name="Hsu J.L."/>
            <person name="Lin Y.F."/>
            <person name="Huang M.D."/>
            <person name="Li C.Y."/>
            <person name="Huang L."/>
            <person name="Wang Z.W."/>
            <person name="Zhao X."/>
            <person name="Zhong W.Y."/>
            <person name="Peng D.H."/>
            <person name="Ahmad S."/>
            <person name="Lan S."/>
            <person name="Zhang J.S."/>
            <person name="Tsai W.C."/>
            <person name="Van de Peer Y."/>
            <person name="Liu Z.J."/>
        </authorList>
    </citation>
    <scope>NUCLEOTIDE SEQUENCE</scope>
    <source>
        <strain evidence="10">SCP</strain>
    </source>
</reference>
<evidence type="ECO:0000256" key="2">
    <source>
        <dbReference type="ARBA" id="ARBA00005220"/>
    </source>
</evidence>
<dbReference type="Pfam" id="PF00544">
    <property type="entry name" value="Pectate_lyase_4"/>
    <property type="match status" value="1"/>
</dbReference>
<evidence type="ECO:0000256" key="6">
    <source>
        <dbReference type="ARBA" id="ARBA00022837"/>
    </source>
</evidence>
<dbReference type="Gene3D" id="2.160.20.10">
    <property type="entry name" value="Single-stranded right-handed beta-helix, Pectin lyase-like"/>
    <property type="match status" value="1"/>
</dbReference>
<accession>A0AAV9A0G7</accession>
<dbReference type="SUPFAM" id="SSF51126">
    <property type="entry name" value="Pectin lyase-like"/>
    <property type="match status" value="1"/>
</dbReference>
<dbReference type="InterPro" id="IPR018082">
    <property type="entry name" value="AmbAllergen"/>
</dbReference>
<evidence type="ECO:0000256" key="8">
    <source>
        <dbReference type="RuleBase" id="RU361123"/>
    </source>
</evidence>
<organism evidence="10 11">
    <name type="scientific">Acorus gramineus</name>
    <name type="common">Dwarf sweet flag</name>
    <dbReference type="NCBI Taxonomy" id="55184"/>
    <lineage>
        <taxon>Eukaryota</taxon>
        <taxon>Viridiplantae</taxon>
        <taxon>Streptophyta</taxon>
        <taxon>Embryophyta</taxon>
        <taxon>Tracheophyta</taxon>
        <taxon>Spermatophyta</taxon>
        <taxon>Magnoliopsida</taxon>
        <taxon>Liliopsida</taxon>
        <taxon>Acoraceae</taxon>
        <taxon>Acorus</taxon>
    </lineage>
</organism>
<protein>
    <recommendedName>
        <fullName evidence="3 8">Pectate lyase</fullName>
        <ecNumber evidence="3 8">4.2.2.2</ecNumber>
    </recommendedName>
</protein>
<keyword evidence="6 8" id="KW-0106">Calcium</keyword>
<dbReference type="PANTHER" id="PTHR31683">
    <property type="entry name" value="PECTATE LYASE 18-RELATED"/>
    <property type="match status" value="1"/>
</dbReference>
<dbReference type="InterPro" id="IPR045032">
    <property type="entry name" value="PEL"/>
</dbReference>
<dbReference type="GO" id="GO:0030570">
    <property type="term" value="F:pectate lyase activity"/>
    <property type="evidence" value="ECO:0007669"/>
    <property type="project" value="UniProtKB-EC"/>
</dbReference>
<comment type="caution">
    <text evidence="10">The sequence shown here is derived from an EMBL/GenBank/DDBJ whole genome shotgun (WGS) entry which is preliminary data.</text>
</comment>
<proteinExistence type="inferred from homology"/>
<dbReference type="Proteomes" id="UP001179952">
    <property type="component" value="Unassembled WGS sequence"/>
</dbReference>
<reference evidence="10" key="2">
    <citation type="submission" date="2023-06" db="EMBL/GenBank/DDBJ databases">
        <authorList>
            <person name="Ma L."/>
            <person name="Liu K.-W."/>
            <person name="Li Z."/>
            <person name="Hsiao Y.-Y."/>
            <person name="Qi Y."/>
            <person name="Fu T."/>
            <person name="Tang G."/>
            <person name="Zhang D."/>
            <person name="Sun W.-H."/>
            <person name="Liu D.-K."/>
            <person name="Li Y."/>
            <person name="Chen G.-Z."/>
            <person name="Liu X.-D."/>
            <person name="Liao X.-Y."/>
            <person name="Jiang Y.-T."/>
            <person name="Yu X."/>
            <person name="Hao Y."/>
            <person name="Huang J."/>
            <person name="Zhao X.-W."/>
            <person name="Ke S."/>
            <person name="Chen Y.-Y."/>
            <person name="Wu W.-L."/>
            <person name="Hsu J.-L."/>
            <person name="Lin Y.-F."/>
            <person name="Huang M.-D."/>
            <person name="Li C.-Y."/>
            <person name="Huang L."/>
            <person name="Wang Z.-W."/>
            <person name="Zhao X."/>
            <person name="Zhong W.-Y."/>
            <person name="Peng D.-H."/>
            <person name="Ahmad S."/>
            <person name="Lan S."/>
            <person name="Zhang J.-S."/>
            <person name="Tsai W.-C."/>
            <person name="Van De Peer Y."/>
            <person name="Liu Z.-J."/>
        </authorList>
    </citation>
    <scope>NUCLEOTIDE SEQUENCE</scope>
    <source>
        <strain evidence="10">SCP</strain>
        <tissue evidence="10">Leaves</tissue>
    </source>
</reference>
<sequence>MVSSSWTTDLGFSDTNALKNGINKNLHDIEVGFKVLQFELGASDSVTRFDRISEVVDKFLSSNYSGTERSLGLLIDDLSSCGESNLTGSVYITEGMTDFCDSGLVQARQAQISLQKLIQCINTTTTTTDPPFLETTYDIESRNKYTQNRCNADGTKCQYLPCARGKNLHLCAVGFAFGVTGGAEGLFYSVYRSDDINTRNPPPGSLRHAVNFALTAKGGVWITFRYSMTIRLNDKLWINSHTTIDGRGVHVVIEGYGLAIARAENVVIHNVEVRSTGQSDTVHVFDDSRRVWIDHLTSTDGNLGLVSVVQGSTDVTISNCFLSSTNYNMLLGAADSDIVDRGLRVTVYRNWFDRSTQRMPHCRWGYCHVSNNYYRGWKYYAIGGRAHAKILSEKNVFEPSNRREITPWFANFRSDLTPTIQSVGDLLLHGATFHQFLTMGTLRDPQIEFVHYYLPTVPTQMLPRLVTGCSGALFGDRVNRCLSIH</sequence>
<dbReference type="AlphaFoldDB" id="A0AAV9A0G7"/>
<comment type="similarity">
    <text evidence="8">Belongs to the polysaccharide lyase 1 family.</text>
</comment>
<gene>
    <name evidence="10" type="ORF">QJS04_geneDACA022581</name>
</gene>
<comment type="cofactor">
    <cofactor evidence="8">
        <name>Ca(2+)</name>
        <dbReference type="ChEBI" id="CHEBI:29108"/>
    </cofactor>
    <text evidence="8">Binds 1 Ca(2+) ion. Required for its activity.</text>
</comment>
<comment type="pathway">
    <text evidence="2 8">Glycan metabolism; pectin degradation; 2-dehydro-3-deoxy-D-gluconate from pectin: step 2/5.</text>
</comment>
<dbReference type="PRINTS" id="PR00807">
    <property type="entry name" value="AMBALLERGEN"/>
</dbReference>
<evidence type="ECO:0000259" key="9">
    <source>
        <dbReference type="SMART" id="SM00656"/>
    </source>
</evidence>
<keyword evidence="11" id="KW-1185">Reference proteome</keyword>
<comment type="catalytic activity">
    <reaction evidence="1 8">
        <text>Eliminative cleavage of (1-&gt;4)-alpha-D-galacturonan to give oligosaccharides with 4-deoxy-alpha-D-galact-4-enuronosyl groups at their non-reducing ends.</text>
        <dbReference type="EC" id="4.2.2.2"/>
    </reaction>
</comment>
<dbReference type="PANTHER" id="PTHR31683:SF18">
    <property type="entry name" value="PECTATE LYASE 21-RELATED"/>
    <property type="match status" value="1"/>
</dbReference>
<dbReference type="EMBL" id="JAUJYN010000055">
    <property type="protein sequence ID" value="KAK1257203.1"/>
    <property type="molecule type" value="Genomic_DNA"/>
</dbReference>
<name>A0AAV9A0G7_ACOGR</name>
<evidence type="ECO:0000313" key="11">
    <source>
        <dbReference type="Proteomes" id="UP001179952"/>
    </source>
</evidence>
<dbReference type="GO" id="GO:0046872">
    <property type="term" value="F:metal ion binding"/>
    <property type="evidence" value="ECO:0007669"/>
    <property type="project" value="UniProtKB-KW"/>
</dbReference>
<evidence type="ECO:0000256" key="3">
    <source>
        <dbReference type="ARBA" id="ARBA00012272"/>
    </source>
</evidence>
<dbReference type="EC" id="4.2.2.2" evidence="3 8"/>
<evidence type="ECO:0000256" key="4">
    <source>
        <dbReference type="ARBA" id="ARBA00022723"/>
    </source>
</evidence>
<dbReference type="SMART" id="SM00656">
    <property type="entry name" value="Amb_all"/>
    <property type="match status" value="1"/>
</dbReference>
<feature type="domain" description="Pectate lyase" evidence="9">
    <location>
        <begin position="227"/>
        <end position="403"/>
    </location>
</feature>
<evidence type="ECO:0000256" key="5">
    <source>
        <dbReference type="ARBA" id="ARBA00022729"/>
    </source>
</evidence>
<keyword evidence="5" id="KW-0732">Signal</keyword>